<evidence type="ECO:0000313" key="3">
    <source>
        <dbReference type="EMBL" id="CAL8132696.1"/>
    </source>
</evidence>
<proteinExistence type="predicted"/>
<dbReference type="EMBL" id="CAXLJM020000093">
    <property type="protein sequence ID" value="CAL8132690.1"/>
    <property type="molecule type" value="Genomic_DNA"/>
</dbReference>
<keyword evidence="4" id="KW-1185">Reference proteome</keyword>
<protein>
    <submittedName>
        <fullName evidence="2">Uncharacterized protein</fullName>
    </submittedName>
</protein>
<dbReference type="EMBL" id="CAXLJM020000093">
    <property type="protein sequence ID" value="CAL8132696.1"/>
    <property type="molecule type" value="Genomic_DNA"/>
</dbReference>
<accession>A0ABP1RQ31</accession>
<organism evidence="2 4">
    <name type="scientific">Orchesella dallaii</name>
    <dbReference type="NCBI Taxonomy" id="48710"/>
    <lineage>
        <taxon>Eukaryota</taxon>
        <taxon>Metazoa</taxon>
        <taxon>Ecdysozoa</taxon>
        <taxon>Arthropoda</taxon>
        <taxon>Hexapoda</taxon>
        <taxon>Collembola</taxon>
        <taxon>Entomobryomorpha</taxon>
        <taxon>Entomobryoidea</taxon>
        <taxon>Orchesellidae</taxon>
        <taxon>Orchesellinae</taxon>
        <taxon>Orchesella</taxon>
    </lineage>
</organism>
<sequence length="76" mass="8595">MNPKLILAVGILVAVLTLVQSQPPPIPVGFQTICADGDMEWVVQMDTWIESLAPQQKQTWKTDFSSEAEQYDRFKD</sequence>
<reference evidence="2 4" key="1">
    <citation type="submission" date="2024-08" db="EMBL/GenBank/DDBJ databases">
        <authorList>
            <person name="Cucini C."/>
            <person name="Frati F."/>
        </authorList>
    </citation>
    <scope>NUCLEOTIDE SEQUENCE [LARGE SCALE GENOMIC DNA]</scope>
</reference>
<name>A0ABP1RQ31_9HEXA</name>
<feature type="signal peptide" evidence="1">
    <location>
        <begin position="1"/>
        <end position="21"/>
    </location>
</feature>
<dbReference type="Proteomes" id="UP001642540">
    <property type="component" value="Unassembled WGS sequence"/>
</dbReference>
<evidence type="ECO:0000313" key="4">
    <source>
        <dbReference type="Proteomes" id="UP001642540"/>
    </source>
</evidence>
<gene>
    <name evidence="2" type="ORF">ODALV1_LOCUS24714</name>
    <name evidence="3" type="ORF">ODALV1_LOCUS24717</name>
</gene>
<keyword evidence="1" id="KW-0732">Signal</keyword>
<evidence type="ECO:0000256" key="1">
    <source>
        <dbReference type="SAM" id="SignalP"/>
    </source>
</evidence>
<evidence type="ECO:0000313" key="2">
    <source>
        <dbReference type="EMBL" id="CAL8132690.1"/>
    </source>
</evidence>
<comment type="caution">
    <text evidence="2">The sequence shown here is derived from an EMBL/GenBank/DDBJ whole genome shotgun (WGS) entry which is preliminary data.</text>
</comment>
<feature type="chain" id="PRO_5045029719" evidence="1">
    <location>
        <begin position="22"/>
        <end position="76"/>
    </location>
</feature>